<reference evidence="4 5" key="1">
    <citation type="journal article" date="2010" name="Plant Cell">
        <title>The Chlorella variabilis NC64A genome reveals adaptation to photosymbiosis, coevolution with viruses, and cryptic sex.</title>
        <authorList>
            <person name="Blanc G."/>
            <person name="Duncan G."/>
            <person name="Agarkova I."/>
            <person name="Borodovsky M."/>
            <person name="Gurnon J."/>
            <person name="Kuo A."/>
            <person name="Lindquist E."/>
            <person name="Lucas S."/>
            <person name="Pangilinan J."/>
            <person name="Polle J."/>
            <person name="Salamov A."/>
            <person name="Terry A."/>
            <person name="Yamada T."/>
            <person name="Dunigan D.D."/>
            <person name="Grigoriev I.V."/>
            <person name="Claverie J.M."/>
            <person name="Van Etten J.L."/>
        </authorList>
    </citation>
    <scope>NUCLEOTIDE SEQUENCE [LARGE SCALE GENOMIC DNA]</scope>
    <source>
        <strain evidence="4 5">NC64A</strain>
    </source>
</reference>
<protein>
    <submittedName>
        <fullName evidence="4">Uncharacterized protein</fullName>
    </submittedName>
</protein>
<dbReference type="Pfam" id="PF06046">
    <property type="entry name" value="Sec6"/>
    <property type="match status" value="1"/>
</dbReference>
<dbReference type="GO" id="GO:0000149">
    <property type="term" value="F:SNARE binding"/>
    <property type="evidence" value="ECO:0007669"/>
    <property type="project" value="TreeGrafter"/>
</dbReference>
<evidence type="ECO:0000313" key="4">
    <source>
        <dbReference type="EMBL" id="EFN54518.1"/>
    </source>
</evidence>
<organism evidence="5">
    <name type="scientific">Chlorella variabilis</name>
    <name type="common">Green alga</name>
    <dbReference type="NCBI Taxonomy" id="554065"/>
    <lineage>
        <taxon>Eukaryota</taxon>
        <taxon>Viridiplantae</taxon>
        <taxon>Chlorophyta</taxon>
        <taxon>core chlorophytes</taxon>
        <taxon>Trebouxiophyceae</taxon>
        <taxon>Chlorellales</taxon>
        <taxon>Chlorellaceae</taxon>
        <taxon>Chlorella clade</taxon>
        <taxon>Chlorella</taxon>
    </lineage>
</organism>
<evidence type="ECO:0000313" key="5">
    <source>
        <dbReference type="Proteomes" id="UP000008141"/>
    </source>
</evidence>
<keyword evidence="2" id="KW-0813">Transport</keyword>
<dbReference type="PANTHER" id="PTHR21292">
    <property type="entry name" value="EXOCYST COMPLEX COMPONENT SEC6-RELATED"/>
    <property type="match status" value="1"/>
</dbReference>
<dbReference type="Gene3D" id="1.10.357.50">
    <property type="match status" value="1"/>
</dbReference>
<gene>
    <name evidence="4" type="ORF">CHLNCDRAFT_135247</name>
</gene>
<dbReference type="EMBL" id="GL433847">
    <property type="protein sequence ID" value="EFN54518.1"/>
    <property type="molecule type" value="Genomic_DNA"/>
</dbReference>
<dbReference type="OMA" id="YANILEH"/>
<keyword evidence="5" id="KW-1185">Reference proteome</keyword>
<name>E1ZHT4_CHLVA</name>
<dbReference type="Proteomes" id="UP000008141">
    <property type="component" value="Unassembled WGS sequence"/>
</dbReference>
<comment type="similarity">
    <text evidence="1">Belongs to the SEC6 family.</text>
</comment>
<dbReference type="eggNOG" id="KOG2286">
    <property type="taxonomic scope" value="Eukaryota"/>
</dbReference>
<dbReference type="Gene3D" id="1.10.357.70">
    <property type="entry name" value="Exocyst complex component Sec6, C-terminal domain"/>
    <property type="match status" value="1"/>
</dbReference>
<dbReference type="InterPro" id="IPR042532">
    <property type="entry name" value="EXOC3/Sec6_C"/>
</dbReference>
<keyword evidence="3" id="KW-0268">Exocytosis</keyword>
<dbReference type="GeneID" id="17354039"/>
<dbReference type="GO" id="GO:0000145">
    <property type="term" value="C:exocyst"/>
    <property type="evidence" value="ECO:0007669"/>
    <property type="project" value="InterPro"/>
</dbReference>
<dbReference type="InterPro" id="IPR010326">
    <property type="entry name" value="EXOC3/Sec6"/>
</dbReference>
<dbReference type="RefSeq" id="XP_005846620.1">
    <property type="nucleotide sequence ID" value="XM_005846558.1"/>
</dbReference>
<evidence type="ECO:0000256" key="3">
    <source>
        <dbReference type="ARBA" id="ARBA00022483"/>
    </source>
</evidence>
<accession>E1ZHT4</accession>
<dbReference type="AlphaFoldDB" id="E1ZHT4"/>
<sequence length="435" mass="47337">MSATMESVMQWIAGYQEALGEFGVEEEDVAFPLSPRSGVSLLIGKYVDRTVATLSSWLNNIVEGDFKFEPKASAEGRMWTPGAVDFFRILNEQVAVVAEVNQGDMLLRVGQAAVVTMEDFQAAQRRYVSDGLPLEMLCAVINNNVRCYDESLEFAEGLEERFAEHLKGSLDVEGACRGFLDLAKEGVAACVAVVFSDPAFAELFTRLYCSEDGRSGSIMGSVLATLEDFLQDFERMVQPPFYRRLAEALLEECVAHFVAAVVSFLRSVTEDEVAAIRRDYDRLRQFFARYTKADKVARECQPLADVCEFLMADSVESFVLSYTTLLTSAPGITPTLLANLINARATSDKHMTKADAREVLEHCREVFIDRQARAGVEETGPSVAQTAAAAASTAAQAKGGKPPNAKEVAFRAAVNVARKRGGGAALATPSKSAAL</sequence>
<dbReference type="InParanoid" id="E1ZHT4"/>
<dbReference type="STRING" id="554065.E1ZHT4"/>
<dbReference type="GO" id="GO:0051601">
    <property type="term" value="P:exocyst localization"/>
    <property type="evidence" value="ECO:0007669"/>
    <property type="project" value="TreeGrafter"/>
</dbReference>
<evidence type="ECO:0000256" key="1">
    <source>
        <dbReference type="ARBA" id="ARBA00009447"/>
    </source>
</evidence>
<dbReference type="OrthoDB" id="190098at2759"/>
<dbReference type="PANTHER" id="PTHR21292:SF1">
    <property type="entry name" value="EXOCYST COMPLEX COMPONENT 3"/>
    <property type="match status" value="1"/>
</dbReference>
<evidence type="ECO:0000256" key="2">
    <source>
        <dbReference type="ARBA" id="ARBA00022448"/>
    </source>
</evidence>
<proteinExistence type="inferred from homology"/>
<dbReference type="GO" id="GO:0006887">
    <property type="term" value="P:exocytosis"/>
    <property type="evidence" value="ECO:0007669"/>
    <property type="project" value="UniProtKB-KW"/>
</dbReference>
<dbReference type="KEGG" id="cvr:CHLNCDRAFT_135247"/>